<sequence>MKLAVLPFNVSEGIKPGIGRQFSNFASDLVRLSTGTENLHPVSFLAQVEDAEGPRAAYVNVSDTLLEPDWIRQLFEQSDVDRAMDGLLSSTGEGSYSLRLRFHERSNDEPLFDETFEFELPGLFSVLDRLVRELAKHADAPLPAEMESGGVDFGTDNPESFLQFFEGYDAVQYIQQTNGRVAKEFSPAPAIEALLKAYELDPEFLGPYESLVQLGRLCAQFRLGDFNVIHDALVKLTESTPDDYRAHFALGELFQAVNNASKAAEWYEKAVQIEPSEPALLTRLGVSQMLMGMPVNAERNFRKAIELEGEEKPSLDYLATVLQQTGREHEIAGMWKEQVQRQPQNAQAHAKYAIALIQTQQEAEGERAFEEALELLEDTALIKRYYAPYLAQKGELDRAMDYYEDCLDLAPADAQLLLEYANTLKLADREFEIPKVLRDVLATNPDPNTRAQTLAWLIELEQPRRAEMVNQAREKLEQRDPDAAVGLLRPLRNWLADYWKMWAMLSAANNELGNFPEAEEAAKRVIDLFPGCEPAYGELLKALSALKKHDEAYNMMRYGTVNLPQSLTAHVNLALAAHRSGRRDEAVGLSRQIREAVGPNEELEAILAEIPS</sequence>
<dbReference type="Pfam" id="PF13432">
    <property type="entry name" value="TPR_16"/>
    <property type="match status" value="2"/>
</dbReference>
<dbReference type="SMART" id="SM00028">
    <property type="entry name" value="TPR"/>
    <property type="match status" value="5"/>
</dbReference>
<dbReference type="KEGG" id="npy:NPRO_04960"/>
<name>A0A809S8F0_9BACT</name>
<dbReference type="Proteomes" id="UP000662873">
    <property type="component" value="Chromosome"/>
</dbReference>
<evidence type="ECO:0000313" key="2">
    <source>
        <dbReference type="EMBL" id="BBO22901.1"/>
    </source>
</evidence>
<feature type="repeat" description="TPR" evidence="1">
    <location>
        <begin position="380"/>
        <end position="413"/>
    </location>
</feature>
<evidence type="ECO:0008006" key="4">
    <source>
        <dbReference type="Google" id="ProtNLM"/>
    </source>
</evidence>
<dbReference type="PANTHER" id="PTHR12558:SF13">
    <property type="entry name" value="CELL DIVISION CYCLE PROTEIN 27 HOMOLOG"/>
    <property type="match status" value="1"/>
</dbReference>
<gene>
    <name evidence="2" type="ORF">NPRO_04960</name>
</gene>
<evidence type="ECO:0000313" key="3">
    <source>
        <dbReference type="Proteomes" id="UP000662873"/>
    </source>
</evidence>
<dbReference type="AlphaFoldDB" id="A0A809S8F0"/>
<organism evidence="2 3">
    <name type="scientific">Candidatus Nitrosymbiomonas proteolyticus</name>
    <dbReference type="NCBI Taxonomy" id="2608984"/>
    <lineage>
        <taxon>Bacteria</taxon>
        <taxon>Bacillati</taxon>
        <taxon>Armatimonadota</taxon>
        <taxon>Armatimonadota incertae sedis</taxon>
        <taxon>Candidatus Nitrosymbiomonas</taxon>
    </lineage>
</organism>
<proteinExistence type="predicted"/>
<dbReference type="EMBL" id="AP021858">
    <property type="protein sequence ID" value="BBO22901.1"/>
    <property type="molecule type" value="Genomic_DNA"/>
</dbReference>
<reference evidence="2" key="1">
    <citation type="journal article" name="DNA Res.">
        <title>The physiological potential of anammox bacteria as revealed by their core genome structure.</title>
        <authorList>
            <person name="Okubo T."/>
            <person name="Toyoda A."/>
            <person name="Fukuhara K."/>
            <person name="Uchiyama I."/>
            <person name="Harigaya Y."/>
            <person name="Kuroiwa M."/>
            <person name="Suzuki T."/>
            <person name="Murakami Y."/>
            <person name="Suwa Y."/>
            <person name="Takami H."/>
        </authorList>
    </citation>
    <scope>NUCLEOTIDE SEQUENCE</scope>
    <source>
        <strain evidence="2">317325-2</strain>
    </source>
</reference>
<feature type="repeat" description="TPR" evidence="1">
    <location>
        <begin position="244"/>
        <end position="277"/>
    </location>
</feature>
<keyword evidence="1" id="KW-0802">TPR repeat</keyword>
<dbReference type="Pfam" id="PF13429">
    <property type="entry name" value="TPR_15"/>
    <property type="match status" value="1"/>
</dbReference>
<dbReference type="SUPFAM" id="SSF48452">
    <property type="entry name" value="TPR-like"/>
    <property type="match status" value="2"/>
</dbReference>
<protein>
    <recommendedName>
        <fullName evidence="4">Tetratricopeptide repeat protein</fullName>
    </recommendedName>
</protein>
<dbReference type="InterPro" id="IPR019734">
    <property type="entry name" value="TPR_rpt"/>
</dbReference>
<dbReference type="PROSITE" id="PS50005">
    <property type="entry name" value="TPR"/>
    <property type="match status" value="2"/>
</dbReference>
<dbReference type="InterPro" id="IPR011990">
    <property type="entry name" value="TPR-like_helical_dom_sf"/>
</dbReference>
<accession>A0A809S8F0</accession>
<dbReference type="Gene3D" id="1.25.40.10">
    <property type="entry name" value="Tetratricopeptide repeat domain"/>
    <property type="match status" value="2"/>
</dbReference>
<evidence type="ECO:0000256" key="1">
    <source>
        <dbReference type="PROSITE-ProRule" id="PRU00339"/>
    </source>
</evidence>
<dbReference type="PANTHER" id="PTHR12558">
    <property type="entry name" value="CELL DIVISION CYCLE 16,23,27"/>
    <property type="match status" value="1"/>
</dbReference>